<dbReference type="PROSITE" id="PS51352">
    <property type="entry name" value="THIOREDOXIN_2"/>
    <property type="match status" value="1"/>
</dbReference>
<dbReference type="InterPro" id="IPR000866">
    <property type="entry name" value="AhpC/TSA"/>
</dbReference>
<dbReference type="GO" id="GO:0008379">
    <property type="term" value="F:thioredoxin peroxidase activity"/>
    <property type="evidence" value="ECO:0007669"/>
    <property type="project" value="TreeGrafter"/>
</dbReference>
<dbReference type="SUPFAM" id="SSF52833">
    <property type="entry name" value="Thioredoxin-like"/>
    <property type="match status" value="1"/>
</dbReference>
<dbReference type="GO" id="GO:0034599">
    <property type="term" value="P:cellular response to oxidative stress"/>
    <property type="evidence" value="ECO:0007669"/>
    <property type="project" value="TreeGrafter"/>
</dbReference>
<organism evidence="14 15">
    <name type="scientific">Roseimicrobium gellanilyticum</name>
    <dbReference type="NCBI Taxonomy" id="748857"/>
    <lineage>
        <taxon>Bacteria</taxon>
        <taxon>Pseudomonadati</taxon>
        <taxon>Verrucomicrobiota</taxon>
        <taxon>Verrucomicrobiia</taxon>
        <taxon>Verrucomicrobiales</taxon>
        <taxon>Verrucomicrobiaceae</taxon>
        <taxon>Roseimicrobium</taxon>
    </lineage>
</organism>
<dbReference type="InterPro" id="IPR050924">
    <property type="entry name" value="Peroxiredoxin_BCP/PrxQ"/>
</dbReference>
<comment type="similarity">
    <text evidence="9">Belongs to the peroxiredoxin family. BCP/PrxQ subfamily.</text>
</comment>
<reference evidence="14 15" key="1">
    <citation type="submission" date="2018-06" db="EMBL/GenBank/DDBJ databases">
        <title>Genomic Encyclopedia of Type Strains, Phase IV (KMG-IV): sequencing the most valuable type-strain genomes for metagenomic binning, comparative biology and taxonomic classification.</title>
        <authorList>
            <person name="Goeker M."/>
        </authorList>
    </citation>
    <scope>NUCLEOTIDE SEQUENCE [LARGE SCALE GENOMIC DNA]</scope>
    <source>
        <strain evidence="14 15">DSM 25532</strain>
    </source>
</reference>
<evidence type="ECO:0000256" key="2">
    <source>
        <dbReference type="ARBA" id="ARBA00013017"/>
    </source>
</evidence>
<comment type="caution">
    <text evidence="14">The sequence shown here is derived from an EMBL/GenBank/DDBJ whole genome shotgun (WGS) entry which is preliminary data.</text>
</comment>
<feature type="domain" description="Thioredoxin" evidence="13">
    <location>
        <begin position="26"/>
        <end position="173"/>
    </location>
</feature>
<dbReference type="RefSeq" id="WP_113959933.1">
    <property type="nucleotide sequence ID" value="NZ_QNRR01000007.1"/>
</dbReference>
<accession>A0A366HFE7</accession>
<dbReference type="CDD" id="cd03017">
    <property type="entry name" value="PRX_BCP"/>
    <property type="match status" value="1"/>
</dbReference>
<keyword evidence="7" id="KW-0676">Redox-active center</keyword>
<dbReference type="GO" id="GO:0005737">
    <property type="term" value="C:cytoplasm"/>
    <property type="evidence" value="ECO:0007669"/>
    <property type="project" value="TreeGrafter"/>
</dbReference>
<keyword evidence="12" id="KW-0732">Signal</keyword>
<protein>
    <recommendedName>
        <fullName evidence="2">thioredoxin-dependent peroxiredoxin</fullName>
        <ecNumber evidence="2">1.11.1.24</ecNumber>
    </recommendedName>
    <alternativeName>
        <fullName evidence="8">Thioredoxin peroxidase</fullName>
    </alternativeName>
    <alternativeName>
        <fullName evidence="10">Thioredoxin-dependent peroxiredoxin Bcp</fullName>
    </alternativeName>
</protein>
<dbReference type="EMBL" id="QNRR01000007">
    <property type="protein sequence ID" value="RBP41292.1"/>
    <property type="molecule type" value="Genomic_DNA"/>
</dbReference>
<evidence type="ECO:0000256" key="1">
    <source>
        <dbReference type="ARBA" id="ARBA00003330"/>
    </source>
</evidence>
<name>A0A366HFE7_9BACT</name>
<evidence type="ECO:0000256" key="4">
    <source>
        <dbReference type="ARBA" id="ARBA00022862"/>
    </source>
</evidence>
<keyword evidence="15" id="KW-1185">Reference proteome</keyword>
<keyword evidence="4" id="KW-0049">Antioxidant</keyword>
<evidence type="ECO:0000313" key="14">
    <source>
        <dbReference type="EMBL" id="RBP41292.1"/>
    </source>
</evidence>
<keyword evidence="5" id="KW-0560">Oxidoreductase</keyword>
<evidence type="ECO:0000256" key="6">
    <source>
        <dbReference type="ARBA" id="ARBA00023157"/>
    </source>
</evidence>
<keyword evidence="3" id="KW-0575">Peroxidase</keyword>
<evidence type="ECO:0000256" key="12">
    <source>
        <dbReference type="SAM" id="SignalP"/>
    </source>
</evidence>
<dbReference type="Proteomes" id="UP000253426">
    <property type="component" value="Unassembled WGS sequence"/>
</dbReference>
<dbReference type="GO" id="GO:0045454">
    <property type="term" value="P:cell redox homeostasis"/>
    <property type="evidence" value="ECO:0007669"/>
    <property type="project" value="TreeGrafter"/>
</dbReference>
<evidence type="ECO:0000256" key="3">
    <source>
        <dbReference type="ARBA" id="ARBA00022559"/>
    </source>
</evidence>
<evidence type="ECO:0000256" key="5">
    <source>
        <dbReference type="ARBA" id="ARBA00023002"/>
    </source>
</evidence>
<feature type="signal peptide" evidence="12">
    <location>
        <begin position="1"/>
        <end position="20"/>
    </location>
</feature>
<evidence type="ECO:0000256" key="11">
    <source>
        <dbReference type="ARBA" id="ARBA00049091"/>
    </source>
</evidence>
<dbReference type="PANTHER" id="PTHR42801:SF4">
    <property type="entry name" value="AHPC_TSA FAMILY PROTEIN"/>
    <property type="match status" value="1"/>
</dbReference>
<sequence>MKLLFSALTLALLATSTAFAGQGAKVNPPYDAPAVESVDQDGKAVNLADVYKANPYVVVYFYPKADTPGCTKQGCSLRDANADLTKEGVKVIGVSTDTVEAQKKFADGQKFPFTLLADKEGKVVDAFKVQKNAKGMATRQCFIIKGGKVVWHDPKGATETQADEVKAALKELK</sequence>
<gene>
    <name evidence="14" type="ORF">DES53_107123</name>
</gene>
<keyword evidence="6" id="KW-1015">Disulfide bond</keyword>
<evidence type="ECO:0000256" key="9">
    <source>
        <dbReference type="ARBA" id="ARBA00038489"/>
    </source>
</evidence>
<dbReference type="InterPro" id="IPR036249">
    <property type="entry name" value="Thioredoxin-like_sf"/>
</dbReference>
<dbReference type="PANTHER" id="PTHR42801">
    <property type="entry name" value="THIOREDOXIN-DEPENDENT PEROXIDE REDUCTASE"/>
    <property type="match status" value="1"/>
</dbReference>
<dbReference type="OrthoDB" id="9812811at2"/>
<evidence type="ECO:0000313" key="15">
    <source>
        <dbReference type="Proteomes" id="UP000253426"/>
    </source>
</evidence>
<dbReference type="InterPro" id="IPR013766">
    <property type="entry name" value="Thioredoxin_domain"/>
</dbReference>
<feature type="chain" id="PRO_5016991946" description="thioredoxin-dependent peroxiredoxin" evidence="12">
    <location>
        <begin position="21"/>
        <end position="173"/>
    </location>
</feature>
<comment type="function">
    <text evidence="1">Thiol-specific peroxidase that catalyzes the reduction of hydrogen peroxide and organic hydroperoxides to water and alcohols, respectively. Plays a role in cell protection against oxidative stress by detoxifying peroxides and as sensor of hydrogen peroxide-mediated signaling events.</text>
</comment>
<comment type="catalytic activity">
    <reaction evidence="11">
        <text>a hydroperoxide + [thioredoxin]-dithiol = an alcohol + [thioredoxin]-disulfide + H2O</text>
        <dbReference type="Rhea" id="RHEA:62620"/>
        <dbReference type="Rhea" id="RHEA-COMP:10698"/>
        <dbReference type="Rhea" id="RHEA-COMP:10700"/>
        <dbReference type="ChEBI" id="CHEBI:15377"/>
        <dbReference type="ChEBI" id="CHEBI:29950"/>
        <dbReference type="ChEBI" id="CHEBI:30879"/>
        <dbReference type="ChEBI" id="CHEBI:35924"/>
        <dbReference type="ChEBI" id="CHEBI:50058"/>
        <dbReference type="EC" id="1.11.1.24"/>
    </reaction>
</comment>
<evidence type="ECO:0000259" key="13">
    <source>
        <dbReference type="PROSITE" id="PS51352"/>
    </source>
</evidence>
<evidence type="ECO:0000256" key="10">
    <source>
        <dbReference type="ARBA" id="ARBA00042639"/>
    </source>
</evidence>
<dbReference type="Pfam" id="PF00578">
    <property type="entry name" value="AhpC-TSA"/>
    <property type="match status" value="1"/>
</dbReference>
<dbReference type="AlphaFoldDB" id="A0A366HFE7"/>
<evidence type="ECO:0000256" key="8">
    <source>
        <dbReference type="ARBA" id="ARBA00032824"/>
    </source>
</evidence>
<evidence type="ECO:0000256" key="7">
    <source>
        <dbReference type="ARBA" id="ARBA00023284"/>
    </source>
</evidence>
<dbReference type="Gene3D" id="3.40.30.10">
    <property type="entry name" value="Glutaredoxin"/>
    <property type="match status" value="1"/>
</dbReference>
<proteinExistence type="inferred from homology"/>
<dbReference type="EC" id="1.11.1.24" evidence="2"/>